<gene>
    <name evidence="2" type="ORF">JIN78_14390</name>
</gene>
<dbReference type="Pfam" id="PF13385">
    <property type="entry name" value="Laminin_G_3"/>
    <property type="match status" value="2"/>
</dbReference>
<keyword evidence="3" id="KW-1185">Reference proteome</keyword>
<dbReference type="SUPFAM" id="SSF49899">
    <property type="entry name" value="Concanavalin A-like lectins/glucanases"/>
    <property type="match status" value="2"/>
</dbReference>
<reference evidence="2" key="1">
    <citation type="submission" date="2021-01" db="EMBL/GenBank/DDBJ databases">
        <title>Modified the classification status of verrucomicrobia.</title>
        <authorList>
            <person name="Feng X."/>
        </authorList>
    </citation>
    <scope>NUCLEOTIDE SEQUENCE</scope>
    <source>
        <strain evidence="2">KCTC 12986</strain>
    </source>
</reference>
<name>A0A934RUI7_9BACT</name>
<dbReference type="PANTHER" id="PTHR42535:SF2">
    <property type="entry name" value="CHROMOSOME UNDETERMINED SCAFFOLD_146, WHOLE GENOME SHOTGUN SEQUENCE"/>
    <property type="match status" value="1"/>
</dbReference>
<accession>A0A934RUI7</accession>
<dbReference type="Gene3D" id="2.60.120.200">
    <property type="match status" value="2"/>
</dbReference>
<evidence type="ECO:0000313" key="2">
    <source>
        <dbReference type="EMBL" id="MBK1835254.1"/>
    </source>
</evidence>
<organism evidence="2 3">
    <name type="scientific">Roseibacillus ishigakijimensis</name>
    <dbReference type="NCBI Taxonomy" id="454146"/>
    <lineage>
        <taxon>Bacteria</taxon>
        <taxon>Pseudomonadati</taxon>
        <taxon>Verrucomicrobiota</taxon>
        <taxon>Verrucomicrobiia</taxon>
        <taxon>Verrucomicrobiales</taxon>
        <taxon>Verrucomicrobiaceae</taxon>
        <taxon>Roseibacillus</taxon>
    </lineage>
</organism>
<dbReference type="SUPFAM" id="SSF55486">
    <property type="entry name" value="Metalloproteases ('zincins'), catalytic domain"/>
    <property type="match status" value="1"/>
</dbReference>
<dbReference type="RefSeq" id="WP_200392689.1">
    <property type="nucleotide sequence ID" value="NZ_JAENIO010000045.1"/>
</dbReference>
<comment type="caution">
    <text evidence="2">The sequence shown here is derived from an EMBL/GenBank/DDBJ whole genome shotgun (WGS) entry which is preliminary data.</text>
</comment>
<dbReference type="Proteomes" id="UP000604083">
    <property type="component" value="Unassembled WGS sequence"/>
</dbReference>
<dbReference type="PANTHER" id="PTHR42535">
    <property type="entry name" value="OOKINETE PROTEIN, PUTATIVE-RELATED"/>
    <property type="match status" value="1"/>
</dbReference>
<dbReference type="Gene3D" id="2.60.40.10">
    <property type="entry name" value="Immunoglobulins"/>
    <property type="match status" value="1"/>
</dbReference>
<sequence>MKRFFILFGLLLCSQAPAQELPETFQGTISYNGESFEVDYERFSNRSPNFEIWIQQADGTFAEYEPGEVRTYIGQIDELPGAMVSAVRKSNGETFYKVNFANGNEWVKESGATSQRTNQTWSPRWPTFLLGQGGAGSGIQAAEVAVDWPGVQFARNGSAADSLEMIEYSVNTTNLIYLRQTGTMHYIGRVILRANANHDPYKGLSGISEFFTELRRQWNTILPATFTMTHDVGLVAAAGLGGGLASSDVGEIGGPGYSSNSSSNAGDFANVWRHEVGHLWSLGHFDGNTPEGPTINSGNGLARMSGPEQALVIAHRDDRTEHIDNLGLPSLSIPPSASLDAAQYTTALTPITIDVVGNDHDANGDSISIKNFETKSLLGGTISRSVGTGPNGRDQLRYQPPLSYDQKVDRFRYYIVDSTGREALGYVNLRLIPNSDLLLHFTMNEGTGVFVGDSSPFVTHGDYKVFDEDANNWEEGIIDGSVNLNFFGYIESQARNTPTNHLTITGWIKTKSSPDSFPNGFAGFVYSKNDDSHWGFGLIDEEELAYNWGNEHQRWNSGLSVPKDTWTFVALTIAPDEATFYMDSGSGLQTASRTAVHDVDPLSAPIGIGWEGEQFSGFFSEEAQIDDIRVYQRTLNASEIALLANKLGSPSNPSPEPFVQTLTTPTALAWSPAPAATGYRVFLSNKLSEVQEALPDGPADKGIVNSPSFPLDELSNNNTYFWRVDSTDGTNWFPGPVWMFTVLNDLLARWKMDEGFGATAFNSTGNHLSAQFNSSPQWTEGIINGALQFDGLDDFLITTPPELSTNNLTITCWVYPEGFQNDFSAILFSRGGSTVSGLLFGPSRDLRYTWGGAHTQWLSRLVPSINQWNFIALSVSPEEATLYLDSGSGLRTAKNIGNHRIEAFDAALRIGADPDTSTRRFRGKIDDLRIYRRTLTLNEIANLNTRNPDSFSTWLQEKRDEGPDGDAFPTLVEYGLDLHPGQNDSPESGLQLHEGQIRLEVPTAGRWNYEQFLESSPDLLQWTTMARRDAYNPWAMDRAQELNITQNEPGRLILEATPEEAEDALFFRYRLQESSPNEP</sequence>
<dbReference type="InterPro" id="IPR013783">
    <property type="entry name" value="Ig-like_fold"/>
</dbReference>
<feature type="chain" id="PRO_5037599506" evidence="1">
    <location>
        <begin position="19"/>
        <end position="1079"/>
    </location>
</feature>
<protein>
    <submittedName>
        <fullName evidence="2">LamG domain-containing protein</fullName>
    </submittedName>
</protein>
<evidence type="ECO:0000313" key="3">
    <source>
        <dbReference type="Proteomes" id="UP000604083"/>
    </source>
</evidence>
<dbReference type="AlphaFoldDB" id="A0A934RUI7"/>
<keyword evidence="1" id="KW-0732">Signal</keyword>
<feature type="signal peptide" evidence="1">
    <location>
        <begin position="1"/>
        <end position="18"/>
    </location>
</feature>
<dbReference type="EMBL" id="JAENIO010000045">
    <property type="protein sequence ID" value="MBK1835254.1"/>
    <property type="molecule type" value="Genomic_DNA"/>
</dbReference>
<dbReference type="Pfam" id="PF17963">
    <property type="entry name" value="Big_9"/>
    <property type="match status" value="1"/>
</dbReference>
<evidence type="ECO:0000256" key="1">
    <source>
        <dbReference type="SAM" id="SignalP"/>
    </source>
</evidence>
<proteinExistence type="predicted"/>
<dbReference type="InterPro" id="IPR013320">
    <property type="entry name" value="ConA-like_dom_sf"/>
</dbReference>